<dbReference type="PANTHER" id="PTHR14359">
    <property type="entry name" value="HOMO-OLIGOMERIC FLAVIN CONTAINING CYS DECARBOXYLASE FAMILY"/>
    <property type="match status" value="1"/>
</dbReference>
<dbReference type="Proteomes" id="UP000803844">
    <property type="component" value="Unassembled WGS sequence"/>
</dbReference>
<evidence type="ECO:0000313" key="5">
    <source>
        <dbReference type="Proteomes" id="UP000803844"/>
    </source>
</evidence>
<dbReference type="InterPro" id="IPR003382">
    <property type="entry name" value="Flavoprotein"/>
</dbReference>
<proteinExistence type="inferred from homology"/>
<feature type="domain" description="Flavoprotein" evidence="3">
    <location>
        <begin position="34"/>
        <end position="251"/>
    </location>
</feature>
<dbReference type="InterPro" id="IPR036551">
    <property type="entry name" value="Flavin_trans-like"/>
</dbReference>
<dbReference type="SUPFAM" id="SSF52507">
    <property type="entry name" value="Homo-oligomeric flavin-containing Cys decarboxylases, HFCD"/>
    <property type="match status" value="1"/>
</dbReference>
<protein>
    <submittedName>
        <fullName evidence="4">Flavo protein</fullName>
    </submittedName>
</protein>
<evidence type="ECO:0000256" key="1">
    <source>
        <dbReference type="ARBA" id="ARBA00022993"/>
    </source>
</evidence>
<dbReference type="OrthoDB" id="1532798at2759"/>
<dbReference type="GO" id="GO:0071513">
    <property type="term" value="C:phosphopantothenoylcysteine decarboxylase complex"/>
    <property type="evidence" value="ECO:0007669"/>
    <property type="project" value="TreeGrafter"/>
</dbReference>
<accession>A0A9P4XUA6</accession>
<dbReference type="GO" id="GO:0004633">
    <property type="term" value="F:phosphopantothenoylcysteine decarboxylase activity"/>
    <property type="evidence" value="ECO:0007669"/>
    <property type="project" value="TreeGrafter"/>
</dbReference>
<keyword evidence="5" id="KW-1185">Reference proteome</keyword>
<comment type="similarity">
    <text evidence="2">Belongs to the HFCD (homooligomeric flavin containing Cys decarboxylase) superfamily.</text>
</comment>
<name>A0A9P4XUA6_CRYP1</name>
<dbReference type="GeneID" id="63835096"/>
<sequence>MATTATFPPSSSSGHSAPNALQELAASQQDGKVHLLLAASGSVATIKIPNIIHTLLTTHSPNRLSIRLVLTSSARNFLAGQSAEQPPLSSLLSLPGLDAIYTDEDEWGRGDTIGPEGVWTRGAGVLHIELRRWAHLLAVVPLSANTLAKLVSGLCDNLLTSVVRAWDADGRIDGRRKRILVAPAMNTAMWLHPLTAKQIRVLSEDWGVKEAEDGTIESGWFEVLRPQEKSLACGDVGDGAMKEWTEVVKIIEARLELASTGEGPR</sequence>
<comment type="caution">
    <text evidence="4">The sequence shown here is derived from an EMBL/GenBank/DDBJ whole genome shotgun (WGS) entry which is preliminary data.</text>
</comment>
<evidence type="ECO:0000256" key="2">
    <source>
        <dbReference type="ARBA" id="ARBA00038350"/>
    </source>
</evidence>
<dbReference type="RefSeq" id="XP_040771764.1">
    <property type="nucleotide sequence ID" value="XM_040917967.1"/>
</dbReference>
<evidence type="ECO:0000259" key="3">
    <source>
        <dbReference type="Pfam" id="PF02441"/>
    </source>
</evidence>
<gene>
    <name evidence="4" type="ORF">M406DRAFT_268828</name>
</gene>
<keyword evidence="1" id="KW-0173">Coenzyme A biosynthesis</keyword>
<organism evidence="4 5">
    <name type="scientific">Cryphonectria parasitica (strain ATCC 38755 / EP155)</name>
    <dbReference type="NCBI Taxonomy" id="660469"/>
    <lineage>
        <taxon>Eukaryota</taxon>
        <taxon>Fungi</taxon>
        <taxon>Dikarya</taxon>
        <taxon>Ascomycota</taxon>
        <taxon>Pezizomycotina</taxon>
        <taxon>Sordariomycetes</taxon>
        <taxon>Sordariomycetidae</taxon>
        <taxon>Diaporthales</taxon>
        <taxon>Cryphonectriaceae</taxon>
        <taxon>Cryphonectria-Endothia species complex</taxon>
        <taxon>Cryphonectria</taxon>
    </lineage>
</organism>
<dbReference type="Gene3D" id="3.40.50.1950">
    <property type="entry name" value="Flavin prenyltransferase-like"/>
    <property type="match status" value="1"/>
</dbReference>
<dbReference type="EMBL" id="MU032352">
    <property type="protein sequence ID" value="KAF3760785.1"/>
    <property type="molecule type" value="Genomic_DNA"/>
</dbReference>
<evidence type="ECO:0000313" key="4">
    <source>
        <dbReference type="EMBL" id="KAF3760785.1"/>
    </source>
</evidence>
<dbReference type="Pfam" id="PF02441">
    <property type="entry name" value="Flavoprotein"/>
    <property type="match status" value="1"/>
</dbReference>
<reference evidence="4" key="1">
    <citation type="journal article" date="2020" name="Phytopathology">
        <title>Genome sequence of the chestnut blight fungus Cryphonectria parasitica EP155: A fundamental resource for an archetypical invasive plant pathogen.</title>
        <authorList>
            <person name="Crouch J.A."/>
            <person name="Dawe A."/>
            <person name="Aerts A."/>
            <person name="Barry K."/>
            <person name="Churchill A.C.L."/>
            <person name="Grimwood J."/>
            <person name="Hillman B."/>
            <person name="Milgroom M.G."/>
            <person name="Pangilinan J."/>
            <person name="Smith M."/>
            <person name="Salamov A."/>
            <person name="Schmutz J."/>
            <person name="Yadav J."/>
            <person name="Grigoriev I.V."/>
            <person name="Nuss D."/>
        </authorList>
    </citation>
    <scope>NUCLEOTIDE SEQUENCE</scope>
    <source>
        <strain evidence="4">EP155</strain>
    </source>
</reference>
<dbReference type="AlphaFoldDB" id="A0A9P4XUA6"/>
<dbReference type="PANTHER" id="PTHR14359:SF6">
    <property type="entry name" value="PHOSPHOPANTOTHENOYLCYSTEINE DECARBOXYLASE"/>
    <property type="match status" value="1"/>
</dbReference>
<dbReference type="GO" id="GO:0015937">
    <property type="term" value="P:coenzyme A biosynthetic process"/>
    <property type="evidence" value="ECO:0007669"/>
    <property type="project" value="UniProtKB-KW"/>
</dbReference>
<dbReference type="GO" id="GO:0010181">
    <property type="term" value="F:FMN binding"/>
    <property type="evidence" value="ECO:0007669"/>
    <property type="project" value="TreeGrafter"/>
</dbReference>